<evidence type="ECO:0000259" key="8">
    <source>
        <dbReference type="PROSITE" id="PS52019"/>
    </source>
</evidence>
<dbReference type="InterPro" id="IPR030918">
    <property type="entry name" value="PT_fungal_PKS"/>
</dbReference>
<dbReference type="Gene3D" id="3.30.70.3290">
    <property type="match status" value="1"/>
</dbReference>
<keyword evidence="3" id="KW-0808">Transferase</keyword>
<dbReference type="SUPFAM" id="SSF53901">
    <property type="entry name" value="Thiolase-like"/>
    <property type="match status" value="1"/>
</dbReference>
<comment type="caution">
    <text evidence="9">The sequence shown here is derived from an EMBL/GenBank/DDBJ whole genome shotgun (WGS) entry which is preliminary data.</text>
</comment>
<protein>
    <submittedName>
        <fullName evidence="9">Polyketide synthase</fullName>
    </submittedName>
</protein>
<dbReference type="PROSITE" id="PS50075">
    <property type="entry name" value="CARRIER"/>
    <property type="match status" value="1"/>
</dbReference>
<feature type="region of interest" description="N-terminal hotdog fold" evidence="4">
    <location>
        <begin position="1337"/>
        <end position="1470"/>
    </location>
</feature>
<dbReference type="SUPFAM" id="SSF47336">
    <property type="entry name" value="ACP-like"/>
    <property type="match status" value="1"/>
</dbReference>
<dbReference type="Pfam" id="PF02801">
    <property type="entry name" value="Ketoacyl-synt_C"/>
    <property type="match status" value="1"/>
</dbReference>
<keyword evidence="1" id="KW-0596">Phosphopantetheine</keyword>
<dbReference type="Pfam" id="PF00698">
    <property type="entry name" value="Acyl_transf_1"/>
    <property type="match status" value="1"/>
</dbReference>
<feature type="region of interest" description="Disordered" evidence="5">
    <location>
        <begin position="1664"/>
        <end position="1692"/>
    </location>
</feature>
<dbReference type="InterPro" id="IPR001227">
    <property type="entry name" value="Ac_transferase_dom_sf"/>
</dbReference>
<evidence type="ECO:0000259" key="6">
    <source>
        <dbReference type="PROSITE" id="PS50075"/>
    </source>
</evidence>
<evidence type="ECO:0000259" key="7">
    <source>
        <dbReference type="PROSITE" id="PS52004"/>
    </source>
</evidence>
<dbReference type="SMART" id="SM00827">
    <property type="entry name" value="PKS_AT"/>
    <property type="match status" value="1"/>
</dbReference>
<evidence type="ECO:0000256" key="3">
    <source>
        <dbReference type="ARBA" id="ARBA00022679"/>
    </source>
</evidence>
<feature type="domain" description="Ketosynthase family 3 (KS3)" evidence="7">
    <location>
        <begin position="415"/>
        <end position="856"/>
    </location>
</feature>
<dbReference type="NCBIfam" id="TIGR04532">
    <property type="entry name" value="PT_fungal_PKS"/>
    <property type="match status" value="1"/>
</dbReference>
<dbReference type="InterPro" id="IPR018201">
    <property type="entry name" value="Ketoacyl_synth_AS"/>
</dbReference>
<dbReference type="Gene3D" id="1.10.1200.10">
    <property type="entry name" value="ACP-like"/>
    <property type="match status" value="1"/>
</dbReference>
<dbReference type="InterPro" id="IPR036736">
    <property type="entry name" value="ACP-like_sf"/>
</dbReference>
<dbReference type="InterPro" id="IPR014043">
    <property type="entry name" value="Acyl_transferase_dom"/>
</dbReference>
<feature type="domain" description="Carrier" evidence="6">
    <location>
        <begin position="1778"/>
        <end position="1849"/>
    </location>
</feature>
<dbReference type="CDD" id="cd00833">
    <property type="entry name" value="PKS"/>
    <property type="match status" value="1"/>
</dbReference>
<keyword evidence="10" id="KW-1185">Reference proteome</keyword>
<dbReference type="PANTHER" id="PTHR43775">
    <property type="entry name" value="FATTY ACID SYNTHASE"/>
    <property type="match status" value="1"/>
</dbReference>
<dbReference type="InterPro" id="IPR042104">
    <property type="entry name" value="PKS_dehydratase_sf"/>
</dbReference>
<dbReference type="InterPro" id="IPR014030">
    <property type="entry name" value="Ketoacyl_synth_N"/>
</dbReference>
<evidence type="ECO:0000256" key="5">
    <source>
        <dbReference type="SAM" id="MobiDB-lite"/>
    </source>
</evidence>
<keyword evidence="2" id="KW-0597">Phosphoprotein</keyword>
<dbReference type="Gene3D" id="3.40.366.10">
    <property type="entry name" value="Malonyl-Coenzyme A Acyl Carrier Protein, domain 2"/>
    <property type="match status" value="2"/>
</dbReference>
<feature type="region of interest" description="C-terminal hotdog fold" evidence="4">
    <location>
        <begin position="1495"/>
        <end position="1651"/>
    </location>
</feature>
<sequence length="1849" mass="200893">MVSAKVLYFSGEIPQGDPEGDQRVLFRKLHLLSKERDNVVLASFLHSVTLAVKDECSRLSRPQRELIPPFESVLDLTDHVVQLRKTSLGGAIERVLVLVFQLGSFIAYHEAHPLEYNFTGANTSLIGRGSGLLSAAAVGLSPSISMIPSIAQDIARVSFRFGLVVDQVCRSLEVSKEEINADGAWVYCVHGVDEDDAREYVQQFNEEKVGADIAIPVVNYLAMYQSLTDLLRIPSNKRRDGIQRRQRGGSVSIGGPPKTLKALFSESDGFKKTKNVAMKKIQGMWHTDRVYGTEHVGPVIPEFDSKRELHMPLISPVSGEPFRETEAGPLLEQIMQEILTERVRWDLIIDTVSRQLKHMMPESAQLVSIQPSHYNHNLVERWRAELPHAAVSDLALMPAALDLPLGTSPPKDTRSSKLAVVGMACRFPGADSPDEFWERLMRGDDMHRPVPADRFDVATHVDPTGKKPNTSKTPFGCFVEQPGLFDAMFFGMSPREAEQTDPMQRLALVTAWEALESAGFVDGRGVVHRQRVGTYYGQASDDYREVNTGQEVGTYFIPGGCRAFGPGRINYFFNFWGPSFSVDTACSSSLAAIQAACSSLWSGDSDMVITSADIIAFVTCRGGMNILTNSDVFAGLSQGHFLSPTGNCKTWDEGADGYCRSDGVGSVVLKRLEDAEADNDNILAVVLSAGTSHSAEAVSITHPHDAAQSLLYDQIVRRAGIDPLSVGYVEMHGTGTQAGDPTEMRSVTSVFAPARNHGHRPIPLHVGTVKSNMGHGEAAAGIMAFVKTMLVFQHGRIPPHIGVKTGLNPALPDLSKMGVVIPHEGAAWGPDSKQKRLAMINNFGAAGGNTAMIIEEYSPKPRIGEDTRETHVLTISAKTAQSLSWNIRNLVEFMEGTPNVSLADVAYTLSARRRHFEYRKSVAVRSVADAIKQLRPHIETAISQTPCSVKRPPVAFAFAGQGTFYLGIGSSLYLDAPAFRSQLDQFDSLARRQGFPSFLPAINKTCAREDVPASSIHLAIVCVEIALARMYMTFGLKPTAVIGHSLGEYAALAVAGVLSDSDTVFLVGTRAAILDANCESYTNCMVAVRGSVADITREADGAPFEVACINSPKETVIGGPVEQLEPLSARLTKAGLRATRLDVPHAYHTAQMDLVVDDLIQQTQGVVYNKPRIPIISPRDSAVLEAGADIDSSYLPVSLRKTVDFAGALHVAWEAGVVSKATVWLEMGHHPVCAGFVGRTLSETRLACSSLHRDTDNWTSLAKTLSSLWEQGGLQIDWNEYHRPFEGALRLARVPNYAWNNKNYWIQYRGDWNLTKGQVLPEPALPTVSGFHTSSVHRLYSENYDDATAQVLGESDMTAPVLKDVIEGHAMNGYGVASSFLHADMAFTMAKRIQDKAFSADLGGMGINVANFEYHDPVVKHAEPIAPHPILVNAEADLAQRSVQVRWFNPANEKWYCHATAHYEDASAWLADWARTTRLVTSRIDALEAMAARGVANKLTTELAYTLFGKLVDYGSMYRTMQSVVLHEDEAFAEVVFPSDTQGEWTVPPHFIDGCVSLSGFILNGGTHFDNTNNFFITPSWKSMRFAKPLTPGGRYLAYVRMVPEAASDSEAYGNNNLTSYVGDVYILQDGEIVGVVEAILFRQWPRVMLNRFFRPLGAAPAPTPAAAAAPSKKTKKAALAPSPLPPASSLQEKAMAAALAAKTTTSARSVPASAMTPPRSGAMSKTGSPKAVPQLDYNLLTPGDTTPLHGHSGGAGAKTPATDSDDEDAVGDVVGDSGAASRAIEILAEELAIDMGLLTDECEIGDIGLDSLMSLVISQKFREDLGIEIRDAFYLEVATIGDLKKLVS</sequence>
<dbReference type="InterPro" id="IPR050091">
    <property type="entry name" value="PKS_NRPS_Biosynth_Enz"/>
</dbReference>
<dbReference type="Proteomes" id="UP001396898">
    <property type="component" value="Unassembled WGS sequence"/>
</dbReference>
<evidence type="ECO:0000256" key="4">
    <source>
        <dbReference type="PROSITE-ProRule" id="PRU01363"/>
    </source>
</evidence>
<reference evidence="9 10" key="1">
    <citation type="submission" date="2023-01" db="EMBL/GenBank/DDBJ databases">
        <title>Analysis of 21 Apiospora genomes using comparative genomics revels a genus with tremendous synthesis potential of carbohydrate active enzymes and secondary metabolites.</title>
        <authorList>
            <person name="Sorensen T."/>
        </authorList>
    </citation>
    <scope>NUCLEOTIDE SEQUENCE [LARGE SCALE GENOMIC DNA]</scope>
    <source>
        <strain evidence="9 10">CBS 20057</strain>
    </source>
</reference>
<dbReference type="InterPro" id="IPR020841">
    <property type="entry name" value="PKS_Beta-ketoAc_synthase_dom"/>
</dbReference>
<dbReference type="PROSITE" id="PS52019">
    <property type="entry name" value="PKS_MFAS_DH"/>
    <property type="match status" value="1"/>
</dbReference>
<feature type="active site" description="Proton acceptor; for dehydratase activity" evidence="4">
    <location>
        <position position="1369"/>
    </location>
</feature>
<feature type="active site" description="Proton donor; for dehydratase activity" evidence="4">
    <location>
        <position position="1553"/>
    </location>
</feature>
<dbReference type="Gene3D" id="3.40.47.10">
    <property type="match status" value="1"/>
</dbReference>
<gene>
    <name evidence="9" type="ORF">PG991_008649</name>
</gene>
<feature type="region of interest" description="Disordered" evidence="5">
    <location>
        <begin position="1707"/>
        <end position="1769"/>
    </location>
</feature>
<proteinExistence type="predicted"/>
<dbReference type="Pfam" id="PF16073">
    <property type="entry name" value="SAT"/>
    <property type="match status" value="1"/>
</dbReference>
<dbReference type="PANTHER" id="PTHR43775:SF37">
    <property type="entry name" value="SI:DKEY-61P9.11"/>
    <property type="match status" value="1"/>
</dbReference>
<name>A0ABR1RLA9_9PEZI</name>
<evidence type="ECO:0000256" key="1">
    <source>
        <dbReference type="ARBA" id="ARBA00022450"/>
    </source>
</evidence>
<dbReference type="PROSITE" id="PS52004">
    <property type="entry name" value="KS3_2"/>
    <property type="match status" value="1"/>
</dbReference>
<dbReference type="InterPro" id="IPR016036">
    <property type="entry name" value="Malonyl_transacylase_ACP-bd"/>
</dbReference>
<dbReference type="SMART" id="SM00825">
    <property type="entry name" value="PKS_KS"/>
    <property type="match status" value="1"/>
</dbReference>
<dbReference type="Pfam" id="PF22621">
    <property type="entry name" value="CurL-like_PKS_C"/>
    <property type="match status" value="1"/>
</dbReference>
<dbReference type="SUPFAM" id="SSF52151">
    <property type="entry name" value="FabD/lysophospholipase-like"/>
    <property type="match status" value="1"/>
</dbReference>
<organism evidence="9 10">
    <name type="scientific">Apiospora marii</name>
    <dbReference type="NCBI Taxonomy" id="335849"/>
    <lineage>
        <taxon>Eukaryota</taxon>
        <taxon>Fungi</taxon>
        <taxon>Dikarya</taxon>
        <taxon>Ascomycota</taxon>
        <taxon>Pezizomycotina</taxon>
        <taxon>Sordariomycetes</taxon>
        <taxon>Xylariomycetidae</taxon>
        <taxon>Amphisphaeriales</taxon>
        <taxon>Apiosporaceae</taxon>
        <taxon>Apiospora</taxon>
    </lineage>
</organism>
<dbReference type="SUPFAM" id="SSF55048">
    <property type="entry name" value="Probable ACP-binding domain of malonyl-CoA ACP transacylase"/>
    <property type="match status" value="1"/>
</dbReference>
<dbReference type="Pfam" id="PF00109">
    <property type="entry name" value="ketoacyl-synt"/>
    <property type="match status" value="1"/>
</dbReference>
<dbReference type="InterPro" id="IPR049900">
    <property type="entry name" value="PKS_mFAS_DH"/>
</dbReference>
<dbReference type="InterPro" id="IPR032088">
    <property type="entry name" value="SAT"/>
</dbReference>
<evidence type="ECO:0000313" key="9">
    <source>
        <dbReference type="EMBL" id="KAK8015761.1"/>
    </source>
</evidence>
<dbReference type="PROSITE" id="PS00606">
    <property type="entry name" value="KS3_1"/>
    <property type="match status" value="1"/>
</dbReference>
<evidence type="ECO:0000256" key="2">
    <source>
        <dbReference type="ARBA" id="ARBA00022553"/>
    </source>
</evidence>
<dbReference type="InterPro" id="IPR014031">
    <property type="entry name" value="Ketoacyl_synth_C"/>
</dbReference>
<feature type="domain" description="PKS/mFAS DH" evidence="8">
    <location>
        <begin position="1337"/>
        <end position="1651"/>
    </location>
</feature>
<dbReference type="EMBL" id="JAQQWI010000012">
    <property type="protein sequence ID" value="KAK8015761.1"/>
    <property type="molecule type" value="Genomic_DNA"/>
</dbReference>
<dbReference type="InterPro" id="IPR016035">
    <property type="entry name" value="Acyl_Trfase/lysoPLipase"/>
</dbReference>
<dbReference type="InterPro" id="IPR016039">
    <property type="entry name" value="Thiolase-like"/>
</dbReference>
<evidence type="ECO:0000313" key="10">
    <source>
        <dbReference type="Proteomes" id="UP001396898"/>
    </source>
</evidence>
<dbReference type="Pfam" id="PF00550">
    <property type="entry name" value="PP-binding"/>
    <property type="match status" value="1"/>
</dbReference>
<accession>A0ABR1RLA9</accession>
<dbReference type="Gene3D" id="3.10.129.110">
    <property type="entry name" value="Polyketide synthase dehydratase"/>
    <property type="match status" value="1"/>
</dbReference>
<dbReference type="InterPro" id="IPR009081">
    <property type="entry name" value="PP-bd_ACP"/>
</dbReference>